<feature type="compositionally biased region" description="Polar residues" evidence="1">
    <location>
        <begin position="622"/>
        <end position="637"/>
    </location>
</feature>
<feature type="region of interest" description="Disordered" evidence="1">
    <location>
        <begin position="817"/>
        <end position="837"/>
    </location>
</feature>
<feature type="region of interest" description="Disordered" evidence="1">
    <location>
        <begin position="890"/>
        <end position="935"/>
    </location>
</feature>
<comment type="caution">
    <text evidence="2">The sequence shown here is derived from an EMBL/GenBank/DDBJ whole genome shotgun (WGS) entry which is preliminary data.</text>
</comment>
<feature type="region of interest" description="Disordered" evidence="1">
    <location>
        <begin position="566"/>
        <end position="658"/>
    </location>
</feature>
<evidence type="ECO:0000313" key="3">
    <source>
        <dbReference type="Proteomes" id="UP000780801"/>
    </source>
</evidence>
<organism evidence="2 3">
    <name type="scientific">Lunasporangiospora selenospora</name>
    <dbReference type="NCBI Taxonomy" id="979761"/>
    <lineage>
        <taxon>Eukaryota</taxon>
        <taxon>Fungi</taxon>
        <taxon>Fungi incertae sedis</taxon>
        <taxon>Mucoromycota</taxon>
        <taxon>Mortierellomycotina</taxon>
        <taxon>Mortierellomycetes</taxon>
        <taxon>Mortierellales</taxon>
        <taxon>Mortierellaceae</taxon>
        <taxon>Lunasporangiospora</taxon>
    </lineage>
</organism>
<accession>A0A9P6KDZ5</accession>
<sequence length="935" mass="100499">MPSFLKRLASISGLSSESRLLGIKSKSKSKKRASTTSTTTKSAAIAPDQVSKTVVPAAAEKAHGSVQTIPTPIVTIIEVDNEDRINTILSSSTPSSALSRSSSISGSTTSSKSQSRESSQTLPTLPETSQVQVQDDDQSQGLGQGQGQGLEESQPLPAAHGQRPPTLTELRSDRLLVPLPSLPHQHPSQSRQLLGPQQYLQTPQQYHTRSFSSNPFSYTPTSSLSPRTSAIDMLASSLSPTSSSVDVIAFSPQDRPSPPKTRRPFSALFTSRSRTSLNLGGFLRRKSTTSVSDSGLAARTKEIVNEQHPNSAPLSRAASTSASSVLSSVTTSTIRLSVSKGADMMGRDRGKIRSMSSISQSMELGTPSISVLLLQHEEQLDVRDAMTRAQQLQQLRPPPVPRRRRSSLLPLPSSMGSTIATGSSLGGSGGQGSSNPLSGRWANKGSIGSKGEMMLELETTGVFLPVAGKRLRPEFVYRSVIQCADEIRSRGLDHPNLFFNPSPKKVISSMVSLLLDQDRCTLYPIQCLRIDTVVNLMLNIVSQMSNPVIPYAIMEYYFKYGHSMPEPQPASRHPRTGSHNSSNSSMWGTSPDGGASPTSSSSSSASSLGGGHESAEAHSNPLPHSQPRTSHSGSDQSGNHRRSNTDSSNSMALPFIPGFPSSTTAGTIQWARDSFDLTAFLDALPPMNRVILLEILHLCEEALDHQVYNFLTLPRLVQQVAPALFSTVFDQKILEQVAGEAPSEEEEDDETEMEAVDSDTDSTSEFEMELSFRDHQERVQHEQHVYYARLERAFHEMEILHQKHGVAPRPHFGVYGPATAAAAPDPSPPPSLPTTTATVKQLFPSTDLLLPLPHFPRGRQTSQVSSSGGSELSMEELSVAAEPIDWWQQYPGSSHSSSLGSRSRLGSLGSNHSSSGSGPPVGDPSGPARAQSVVA</sequence>
<feature type="region of interest" description="Disordered" evidence="1">
    <location>
        <begin position="90"/>
        <end position="165"/>
    </location>
</feature>
<evidence type="ECO:0000256" key="1">
    <source>
        <dbReference type="SAM" id="MobiDB-lite"/>
    </source>
</evidence>
<feature type="compositionally biased region" description="Polar residues" evidence="1">
    <location>
        <begin position="577"/>
        <end position="587"/>
    </location>
</feature>
<feature type="region of interest" description="Disordered" evidence="1">
    <location>
        <begin position="204"/>
        <end position="225"/>
    </location>
</feature>
<dbReference type="AlphaFoldDB" id="A0A9P6KDZ5"/>
<dbReference type="InterPro" id="IPR008936">
    <property type="entry name" value="Rho_GTPase_activation_prot"/>
</dbReference>
<dbReference type="EMBL" id="JAABOA010001541">
    <property type="protein sequence ID" value="KAF9581348.1"/>
    <property type="molecule type" value="Genomic_DNA"/>
</dbReference>
<feature type="compositionally biased region" description="Low complexity" evidence="1">
    <location>
        <begin position="588"/>
        <end position="607"/>
    </location>
</feature>
<evidence type="ECO:0000313" key="2">
    <source>
        <dbReference type="EMBL" id="KAF9581348.1"/>
    </source>
</evidence>
<feature type="compositionally biased region" description="Low complexity" evidence="1">
    <location>
        <begin position="311"/>
        <end position="323"/>
    </location>
</feature>
<dbReference type="Proteomes" id="UP000780801">
    <property type="component" value="Unassembled WGS sequence"/>
</dbReference>
<gene>
    <name evidence="2" type="ORF">BGW38_001678</name>
</gene>
<feature type="compositionally biased region" description="Low complexity" evidence="1">
    <location>
        <begin position="34"/>
        <end position="44"/>
    </location>
</feature>
<name>A0A9P6KDZ5_9FUNG</name>
<feature type="region of interest" description="Disordered" evidence="1">
    <location>
        <begin position="392"/>
        <end position="443"/>
    </location>
</feature>
<proteinExistence type="predicted"/>
<feature type="compositionally biased region" description="Low complexity" evidence="1">
    <location>
        <begin position="865"/>
        <end position="875"/>
    </location>
</feature>
<dbReference type="Gene3D" id="1.10.555.10">
    <property type="entry name" value="Rho GTPase activation protein"/>
    <property type="match status" value="1"/>
</dbReference>
<feature type="region of interest" description="Disordered" evidence="1">
    <location>
        <begin position="23"/>
        <end position="51"/>
    </location>
</feature>
<feature type="region of interest" description="Disordered" evidence="1">
    <location>
        <begin position="738"/>
        <end position="764"/>
    </location>
</feature>
<feature type="compositionally biased region" description="Low complexity" evidence="1">
    <location>
        <begin position="90"/>
        <end position="119"/>
    </location>
</feature>
<feature type="region of interest" description="Disordered" evidence="1">
    <location>
        <begin position="304"/>
        <end position="323"/>
    </location>
</feature>
<feature type="compositionally biased region" description="Low complexity" evidence="1">
    <location>
        <begin position="891"/>
        <end position="927"/>
    </location>
</feature>
<dbReference type="SUPFAM" id="SSF48350">
    <property type="entry name" value="GTPase activation domain, GAP"/>
    <property type="match status" value="1"/>
</dbReference>
<feature type="region of interest" description="Disordered" evidence="1">
    <location>
        <begin position="850"/>
        <end position="875"/>
    </location>
</feature>
<dbReference type="OrthoDB" id="2413392at2759"/>
<protein>
    <submittedName>
        <fullName evidence="2">Uncharacterized protein</fullName>
    </submittedName>
</protein>
<reference evidence="2" key="1">
    <citation type="journal article" date="2020" name="Fungal Divers.">
        <title>Resolving the Mortierellaceae phylogeny through synthesis of multi-gene phylogenetics and phylogenomics.</title>
        <authorList>
            <person name="Vandepol N."/>
            <person name="Liber J."/>
            <person name="Desiro A."/>
            <person name="Na H."/>
            <person name="Kennedy M."/>
            <person name="Barry K."/>
            <person name="Grigoriev I.V."/>
            <person name="Miller A.N."/>
            <person name="O'Donnell K."/>
            <person name="Stajich J.E."/>
            <person name="Bonito G."/>
        </authorList>
    </citation>
    <scope>NUCLEOTIDE SEQUENCE</scope>
    <source>
        <strain evidence="2">KOD1015</strain>
    </source>
</reference>
<feature type="compositionally biased region" description="Acidic residues" evidence="1">
    <location>
        <begin position="742"/>
        <end position="764"/>
    </location>
</feature>
<keyword evidence="3" id="KW-1185">Reference proteome</keyword>
<feature type="compositionally biased region" description="Low complexity" evidence="1">
    <location>
        <begin position="407"/>
        <end position="423"/>
    </location>
</feature>